<evidence type="ECO:0000256" key="7">
    <source>
        <dbReference type="ARBA" id="ARBA00022840"/>
    </source>
</evidence>
<evidence type="ECO:0000256" key="3">
    <source>
        <dbReference type="ARBA" id="ARBA00022553"/>
    </source>
</evidence>
<keyword evidence="8" id="KW-0902">Two-component regulatory system</keyword>
<evidence type="ECO:0000256" key="4">
    <source>
        <dbReference type="ARBA" id="ARBA00022679"/>
    </source>
</evidence>
<dbReference type="Gene3D" id="1.20.5.1930">
    <property type="match status" value="1"/>
</dbReference>
<comment type="catalytic activity">
    <reaction evidence="1">
        <text>ATP + protein L-histidine = ADP + protein N-phospho-L-histidine.</text>
        <dbReference type="EC" id="2.7.13.3"/>
    </reaction>
</comment>
<dbReference type="Gene3D" id="3.30.565.10">
    <property type="entry name" value="Histidine kinase-like ATPase, C-terminal domain"/>
    <property type="match status" value="1"/>
</dbReference>
<sequence>MIHAELDDLRACQLQQRLHDGLGQCLSLAAMQIDRAAVSDEAGEADALRRARVLVGEALRELRSLIHCIEHPEAEAPGADLPGRLESCVRRLNAMQPVPVCCTIEGAPIRMPAPACEVLLSATRELLINACKHGRAQGIEARLTFVSQRVSITVSEHGTMSASAVDEPVAAPGHGMGLPATRRNLAAIGARLRWRHGGADGVQARISWVAP</sequence>
<feature type="domain" description="Signal transduction histidine kinase subgroup 3 dimerisation and phosphoacceptor" evidence="9">
    <location>
        <begin position="18"/>
        <end position="70"/>
    </location>
</feature>
<proteinExistence type="predicted"/>
<evidence type="ECO:0000256" key="5">
    <source>
        <dbReference type="ARBA" id="ARBA00022741"/>
    </source>
</evidence>
<keyword evidence="3" id="KW-0597">Phosphoprotein</keyword>
<name>A0ABU9BWW2_9BURK</name>
<keyword evidence="11" id="KW-1185">Reference proteome</keyword>
<organism evidence="10 11">
    <name type="scientific">Ideonella lacteola</name>
    <dbReference type="NCBI Taxonomy" id="2984193"/>
    <lineage>
        <taxon>Bacteria</taxon>
        <taxon>Pseudomonadati</taxon>
        <taxon>Pseudomonadota</taxon>
        <taxon>Betaproteobacteria</taxon>
        <taxon>Burkholderiales</taxon>
        <taxon>Sphaerotilaceae</taxon>
        <taxon>Ideonella</taxon>
    </lineage>
</organism>
<dbReference type="RefSeq" id="WP_341428895.1">
    <property type="nucleotide sequence ID" value="NZ_JBBUTG010000029.1"/>
</dbReference>
<dbReference type="PANTHER" id="PTHR24421:SF10">
    <property type="entry name" value="NITRATE_NITRITE SENSOR PROTEIN NARQ"/>
    <property type="match status" value="1"/>
</dbReference>
<evidence type="ECO:0000259" key="9">
    <source>
        <dbReference type="Pfam" id="PF07730"/>
    </source>
</evidence>
<evidence type="ECO:0000256" key="1">
    <source>
        <dbReference type="ARBA" id="ARBA00000085"/>
    </source>
</evidence>
<evidence type="ECO:0000256" key="2">
    <source>
        <dbReference type="ARBA" id="ARBA00012438"/>
    </source>
</evidence>
<dbReference type="EMBL" id="JBBUTG010000029">
    <property type="protein sequence ID" value="MEK8034466.1"/>
    <property type="molecule type" value="Genomic_DNA"/>
</dbReference>
<reference evidence="10 11" key="1">
    <citation type="submission" date="2024-04" db="EMBL/GenBank/DDBJ databases">
        <title>Novel species of the genus Ideonella isolated from streams.</title>
        <authorList>
            <person name="Lu H."/>
        </authorList>
    </citation>
    <scope>NUCLEOTIDE SEQUENCE [LARGE SCALE GENOMIC DNA]</scope>
    <source>
        <strain evidence="10 11">DXS29W</strain>
    </source>
</reference>
<evidence type="ECO:0000313" key="11">
    <source>
        <dbReference type="Proteomes" id="UP001371218"/>
    </source>
</evidence>
<dbReference type="PANTHER" id="PTHR24421">
    <property type="entry name" value="NITRATE/NITRITE SENSOR PROTEIN NARX-RELATED"/>
    <property type="match status" value="1"/>
</dbReference>
<keyword evidence="5" id="KW-0547">Nucleotide-binding</keyword>
<dbReference type="Pfam" id="PF07730">
    <property type="entry name" value="HisKA_3"/>
    <property type="match status" value="1"/>
</dbReference>
<dbReference type="EC" id="2.7.13.3" evidence="2"/>
<evidence type="ECO:0000256" key="8">
    <source>
        <dbReference type="ARBA" id="ARBA00023012"/>
    </source>
</evidence>
<dbReference type="Proteomes" id="UP001371218">
    <property type="component" value="Unassembled WGS sequence"/>
</dbReference>
<gene>
    <name evidence="10" type="ORF">AACH06_26860</name>
</gene>
<dbReference type="GO" id="GO:0016301">
    <property type="term" value="F:kinase activity"/>
    <property type="evidence" value="ECO:0007669"/>
    <property type="project" value="UniProtKB-KW"/>
</dbReference>
<keyword evidence="7" id="KW-0067">ATP-binding</keyword>
<evidence type="ECO:0000313" key="10">
    <source>
        <dbReference type="EMBL" id="MEK8034466.1"/>
    </source>
</evidence>
<dbReference type="SUPFAM" id="SSF55874">
    <property type="entry name" value="ATPase domain of HSP90 chaperone/DNA topoisomerase II/histidine kinase"/>
    <property type="match status" value="1"/>
</dbReference>
<dbReference type="InterPro" id="IPR036890">
    <property type="entry name" value="HATPase_C_sf"/>
</dbReference>
<evidence type="ECO:0000256" key="6">
    <source>
        <dbReference type="ARBA" id="ARBA00022777"/>
    </source>
</evidence>
<dbReference type="InterPro" id="IPR050482">
    <property type="entry name" value="Sensor_HK_TwoCompSys"/>
</dbReference>
<protein>
    <recommendedName>
        <fullName evidence="2">histidine kinase</fullName>
        <ecNumber evidence="2">2.7.13.3</ecNumber>
    </recommendedName>
</protein>
<comment type="caution">
    <text evidence="10">The sequence shown here is derived from an EMBL/GenBank/DDBJ whole genome shotgun (WGS) entry which is preliminary data.</text>
</comment>
<dbReference type="InterPro" id="IPR011712">
    <property type="entry name" value="Sig_transdc_His_kin_sub3_dim/P"/>
</dbReference>
<keyword evidence="6 10" id="KW-0418">Kinase</keyword>
<accession>A0ABU9BWW2</accession>
<keyword evidence="4" id="KW-0808">Transferase</keyword>